<dbReference type="Pfam" id="PF06912">
    <property type="entry name" value="DUF1275"/>
    <property type="match status" value="1"/>
</dbReference>
<comment type="caution">
    <text evidence="2">The sequence shown here is derived from an EMBL/GenBank/DDBJ whole genome shotgun (WGS) entry which is preliminary data.</text>
</comment>
<evidence type="ECO:0000313" key="3">
    <source>
        <dbReference type="Proteomes" id="UP001217918"/>
    </source>
</evidence>
<evidence type="ECO:0000256" key="1">
    <source>
        <dbReference type="SAM" id="Phobius"/>
    </source>
</evidence>
<feature type="transmembrane region" description="Helical" evidence="1">
    <location>
        <begin position="188"/>
        <end position="205"/>
    </location>
</feature>
<protein>
    <recommendedName>
        <fullName evidence="4">DUF1275 domain protein</fullName>
    </recommendedName>
</protein>
<dbReference type="PANTHER" id="PTHR37488:SF7">
    <property type="entry name" value="DUF1275 DOMAIN PROTEIN"/>
    <property type="match status" value="1"/>
</dbReference>
<feature type="transmembrane region" description="Helical" evidence="1">
    <location>
        <begin position="211"/>
        <end position="233"/>
    </location>
</feature>
<keyword evidence="1" id="KW-0472">Membrane</keyword>
<keyword evidence="1" id="KW-0812">Transmembrane</keyword>
<keyword evidence="1" id="KW-1133">Transmembrane helix</keyword>
<dbReference type="EMBL" id="JAQQPM010000005">
    <property type="protein sequence ID" value="KAK2071517.1"/>
    <property type="molecule type" value="Genomic_DNA"/>
</dbReference>
<gene>
    <name evidence="2" type="ORF">P8C59_005933</name>
</gene>
<feature type="transmembrane region" description="Helical" evidence="1">
    <location>
        <begin position="89"/>
        <end position="107"/>
    </location>
</feature>
<name>A0AAD9I711_9PEZI</name>
<sequence>MVDVKLAYAPLLVCCFLSGLTDSTLYNAYGTFVSMQTGNTIFLSLGASGQNNKPYGWARSLVSIACFVIGSFVFSRLHAFLNPRRRGTLVLSFALQSAFVVLASAMVQGGVIDGSYPTHLPAGQMDWLQLVPTALLSFQAAGQIVNSRGLGVGEVPTVVITSLLCDLVSDPLLFASGLGANGKRNKRAAAFVLTLVGGICGGWLAKGTGQVQPALWVVAAIKFVISLAWAVWWKDRVSSER</sequence>
<evidence type="ECO:0000313" key="2">
    <source>
        <dbReference type="EMBL" id="KAK2071517.1"/>
    </source>
</evidence>
<dbReference type="Proteomes" id="UP001217918">
    <property type="component" value="Unassembled WGS sequence"/>
</dbReference>
<dbReference type="AlphaFoldDB" id="A0AAD9I711"/>
<evidence type="ECO:0008006" key="4">
    <source>
        <dbReference type="Google" id="ProtNLM"/>
    </source>
</evidence>
<reference evidence="2" key="1">
    <citation type="journal article" date="2023" name="Mol. Plant Microbe Interact.">
        <title>Elucidating the Obligate Nature and Biological Capacity of an Invasive Fungal Corn Pathogen.</title>
        <authorList>
            <person name="MacCready J.S."/>
            <person name="Roggenkamp E.M."/>
            <person name="Gdanetz K."/>
            <person name="Chilvers M.I."/>
        </authorList>
    </citation>
    <scope>NUCLEOTIDE SEQUENCE</scope>
    <source>
        <strain evidence="2">PM02</strain>
    </source>
</reference>
<keyword evidence="3" id="KW-1185">Reference proteome</keyword>
<accession>A0AAD9I711</accession>
<dbReference type="InterPro" id="IPR010699">
    <property type="entry name" value="DUF1275"/>
</dbReference>
<proteinExistence type="predicted"/>
<dbReference type="PANTHER" id="PTHR37488">
    <property type="entry name" value="DUF1275 DOMAIN-CONTAINING PROTEIN"/>
    <property type="match status" value="1"/>
</dbReference>
<organism evidence="2 3">
    <name type="scientific">Phyllachora maydis</name>
    <dbReference type="NCBI Taxonomy" id="1825666"/>
    <lineage>
        <taxon>Eukaryota</taxon>
        <taxon>Fungi</taxon>
        <taxon>Dikarya</taxon>
        <taxon>Ascomycota</taxon>
        <taxon>Pezizomycotina</taxon>
        <taxon>Sordariomycetes</taxon>
        <taxon>Sordariomycetidae</taxon>
        <taxon>Phyllachorales</taxon>
        <taxon>Phyllachoraceae</taxon>
        <taxon>Phyllachora</taxon>
    </lineage>
</organism>
<feature type="transmembrane region" description="Helical" evidence="1">
    <location>
        <begin position="57"/>
        <end position="77"/>
    </location>
</feature>